<dbReference type="Proteomes" id="UP001341281">
    <property type="component" value="Chromosome 05"/>
</dbReference>
<reference evidence="2 3" key="1">
    <citation type="submission" date="2024-02" db="EMBL/GenBank/DDBJ databases">
        <title>High-quality chromosome-scale genome assembly of Pensacola bahiagrass (Paspalum notatum Flugge var. saurae).</title>
        <authorList>
            <person name="Vega J.M."/>
            <person name="Podio M."/>
            <person name="Orjuela J."/>
            <person name="Siena L.A."/>
            <person name="Pessino S.C."/>
            <person name="Combes M.C."/>
            <person name="Mariac C."/>
            <person name="Albertini E."/>
            <person name="Pupilli F."/>
            <person name="Ortiz J.P.A."/>
            <person name="Leblanc O."/>
        </authorList>
    </citation>
    <scope>NUCLEOTIDE SEQUENCE [LARGE SCALE GENOMIC DNA]</scope>
    <source>
        <strain evidence="2">R1</strain>
        <tissue evidence="2">Leaf</tissue>
    </source>
</reference>
<dbReference type="AlphaFoldDB" id="A0AAQ3TRP7"/>
<protein>
    <recommendedName>
        <fullName evidence="1">Proliferating cell nuclear antigen PCNA C-terminal domain-containing protein</fullName>
    </recommendedName>
</protein>
<feature type="domain" description="Proliferating cell nuclear antigen PCNA C-terminal" evidence="1">
    <location>
        <begin position="23"/>
        <end position="152"/>
    </location>
</feature>
<dbReference type="InterPro" id="IPR046938">
    <property type="entry name" value="DNA_clamp_sf"/>
</dbReference>
<dbReference type="GO" id="GO:0043626">
    <property type="term" value="C:PCNA complex"/>
    <property type="evidence" value="ECO:0007669"/>
    <property type="project" value="TreeGrafter"/>
</dbReference>
<sequence>MSFFVFDFLVLNDVPFEIPEPRESDYLAIVRMPSTKFTRVCNKLGVFGDSGDRDTTGVVISLDKEHVRFFTQGKAGTSTIYCYRTKTVDKTKEPTLIEMKKEEEVSLTFDLRYIISLSKVSALSDQVTICLSSKQPTMFEYKIADIGLHQILCDFKG</sequence>
<accession>A0AAQ3TRP7</accession>
<dbReference type="PANTHER" id="PTHR11352">
    <property type="entry name" value="PROLIFERATING CELL NUCLEAR ANTIGEN"/>
    <property type="match status" value="1"/>
</dbReference>
<dbReference type="GO" id="GO:0003677">
    <property type="term" value="F:DNA binding"/>
    <property type="evidence" value="ECO:0007669"/>
    <property type="project" value="InterPro"/>
</dbReference>
<evidence type="ECO:0000313" key="2">
    <source>
        <dbReference type="EMBL" id="WVZ78124.1"/>
    </source>
</evidence>
<evidence type="ECO:0000259" key="1">
    <source>
        <dbReference type="Pfam" id="PF02747"/>
    </source>
</evidence>
<dbReference type="SUPFAM" id="SSF55979">
    <property type="entry name" value="DNA clamp"/>
    <property type="match status" value="1"/>
</dbReference>
<dbReference type="Gene3D" id="3.10.150.10">
    <property type="entry name" value="DNA Polymerase III, subunit A, domain 2"/>
    <property type="match status" value="1"/>
</dbReference>
<proteinExistence type="predicted"/>
<dbReference type="Pfam" id="PF02747">
    <property type="entry name" value="PCNA_C"/>
    <property type="match status" value="1"/>
</dbReference>
<gene>
    <name evidence="2" type="ORF">U9M48_025886</name>
</gene>
<dbReference type="GO" id="GO:0019985">
    <property type="term" value="P:translesion synthesis"/>
    <property type="evidence" value="ECO:0007669"/>
    <property type="project" value="TreeGrafter"/>
</dbReference>
<dbReference type="EMBL" id="CP144749">
    <property type="protein sequence ID" value="WVZ78124.1"/>
    <property type="molecule type" value="Genomic_DNA"/>
</dbReference>
<keyword evidence="3" id="KW-1185">Reference proteome</keyword>
<evidence type="ECO:0000313" key="3">
    <source>
        <dbReference type="Proteomes" id="UP001341281"/>
    </source>
</evidence>
<dbReference type="PANTHER" id="PTHR11352:SF0">
    <property type="entry name" value="PROLIFERATING CELL NUCLEAR ANTIGEN"/>
    <property type="match status" value="1"/>
</dbReference>
<dbReference type="InterPro" id="IPR022649">
    <property type="entry name" value="Pr_cel_nuc_antig_C"/>
</dbReference>
<name>A0AAQ3TRP7_PASNO</name>
<dbReference type="InterPro" id="IPR000730">
    <property type="entry name" value="Pr_cel_nuc_antig"/>
</dbReference>
<dbReference type="GO" id="GO:0006275">
    <property type="term" value="P:regulation of DNA replication"/>
    <property type="evidence" value="ECO:0007669"/>
    <property type="project" value="InterPro"/>
</dbReference>
<dbReference type="GO" id="GO:0030337">
    <property type="term" value="F:DNA polymerase processivity factor activity"/>
    <property type="evidence" value="ECO:0007669"/>
    <property type="project" value="InterPro"/>
</dbReference>
<dbReference type="GO" id="GO:0006298">
    <property type="term" value="P:mismatch repair"/>
    <property type="evidence" value="ECO:0007669"/>
    <property type="project" value="TreeGrafter"/>
</dbReference>
<dbReference type="GO" id="GO:0006272">
    <property type="term" value="P:leading strand elongation"/>
    <property type="evidence" value="ECO:0007669"/>
    <property type="project" value="TreeGrafter"/>
</dbReference>
<organism evidence="2 3">
    <name type="scientific">Paspalum notatum var. saurae</name>
    <dbReference type="NCBI Taxonomy" id="547442"/>
    <lineage>
        <taxon>Eukaryota</taxon>
        <taxon>Viridiplantae</taxon>
        <taxon>Streptophyta</taxon>
        <taxon>Embryophyta</taxon>
        <taxon>Tracheophyta</taxon>
        <taxon>Spermatophyta</taxon>
        <taxon>Magnoliopsida</taxon>
        <taxon>Liliopsida</taxon>
        <taxon>Poales</taxon>
        <taxon>Poaceae</taxon>
        <taxon>PACMAD clade</taxon>
        <taxon>Panicoideae</taxon>
        <taxon>Andropogonodae</taxon>
        <taxon>Paspaleae</taxon>
        <taxon>Paspalinae</taxon>
        <taxon>Paspalum</taxon>
    </lineage>
</organism>